<reference evidence="3 4" key="1">
    <citation type="submission" date="2021-05" db="EMBL/GenBank/DDBJ databases">
        <title>Complete genome of Nocardioides aquaticus KCTC 9944T isolated from meromictic and hypersaline Ekho Lake, Antarctica.</title>
        <authorList>
            <person name="Hwang K."/>
            <person name="Kim K.M."/>
            <person name="Choe H."/>
        </authorList>
    </citation>
    <scope>NUCLEOTIDE SEQUENCE [LARGE SCALE GENOMIC DNA]</scope>
    <source>
        <strain evidence="3 4">KCTC 9944</strain>
    </source>
</reference>
<dbReference type="PANTHER" id="PTHR21666">
    <property type="entry name" value="PEPTIDASE-RELATED"/>
    <property type="match status" value="1"/>
</dbReference>
<feature type="compositionally biased region" description="Polar residues" evidence="1">
    <location>
        <begin position="154"/>
        <end position="167"/>
    </location>
</feature>
<dbReference type="Pfam" id="PF01551">
    <property type="entry name" value="Peptidase_M23"/>
    <property type="match status" value="1"/>
</dbReference>
<dbReference type="CDD" id="cd12797">
    <property type="entry name" value="M23_peptidase"/>
    <property type="match status" value="1"/>
</dbReference>
<feature type="region of interest" description="Disordered" evidence="1">
    <location>
        <begin position="1"/>
        <end position="39"/>
    </location>
</feature>
<dbReference type="InterPro" id="IPR050570">
    <property type="entry name" value="Cell_wall_metabolism_enzyme"/>
</dbReference>
<keyword evidence="4" id="KW-1185">Reference proteome</keyword>
<evidence type="ECO:0000256" key="1">
    <source>
        <dbReference type="SAM" id="MobiDB-lite"/>
    </source>
</evidence>
<dbReference type="Proteomes" id="UP000679307">
    <property type="component" value="Chromosome"/>
</dbReference>
<evidence type="ECO:0000313" key="4">
    <source>
        <dbReference type="Proteomes" id="UP000679307"/>
    </source>
</evidence>
<dbReference type="InterPro" id="IPR016047">
    <property type="entry name" value="M23ase_b-sheet_dom"/>
</dbReference>
<proteinExistence type="predicted"/>
<name>A0ABX8EE83_9ACTN</name>
<sequence length="336" mass="34673">MGHHRGERRAPRRGEITDESSVSPTYVGRRVAGRTGSAELPVELPAELPVLSEAPASVAPITPVTPMVVTAAGRRRAARGRRLSHPLVRALRPRPVIIGVATLAVAFGGAASSASQDGPDDADTLTSSSRTVQAPTALGGTSGGGAVSARDRQTPTVSRDSSRQALQAASGDRLVEAAERQAVQRDAALAQFAAQAEKQAQKLALNQWSLPTSGYRLTAEYGDVGLWATYHTGLDFAAPTGTPITSVANGTVTDVGYDGAYGNKTVVTLDDGTEVWYCHQTTMDVGVGDTVSSGQVIGTVGSTGNVTGPHLHLEVRPGGGDPVDPYSALSVHGLTP</sequence>
<evidence type="ECO:0000313" key="3">
    <source>
        <dbReference type="EMBL" id="QVT78794.1"/>
    </source>
</evidence>
<evidence type="ECO:0000259" key="2">
    <source>
        <dbReference type="Pfam" id="PF01551"/>
    </source>
</evidence>
<gene>
    <name evidence="3" type="ORF">ENKNEFLB_01172</name>
</gene>
<feature type="region of interest" description="Disordered" evidence="1">
    <location>
        <begin position="111"/>
        <end position="172"/>
    </location>
</feature>
<accession>A0ABX8EE83</accession>
<dbReference type="EC" id="3.4.24.75" evidence="3"/>
<dbReference type="PANTHER" id="PTHR21666:SF270">
    <property type="entry name" value="MUREIN HYDROLASE ACTIVATOR ENVC"/>
    <property type="match status" value="1"/>
</dbReference>
<feature type="compositionally biased region" description="Polar residues" evidence="1">
    <location>
        <begin position="124"/>
        <end position="134"/>
    </location>
</feature>
<feature type="domain" description="M23ase beta-sheet core" evidence="2">
    <location>
        <begin position="230"/>
        <end position="325"/>
    </location>
</feature>
<dbReference type="GO" id="GO:0016787">
    <property type="term" value="F:hydrolase activity"/>
    <property type="evidence" value="ECO:0007669"/>
    <property type="project" value="UniProtKB-KW"/>
</dbReference>
<organism evidence="3 4">
    <name type="scientific">Nocardioides aquaticus</name>
    <dbReference type="NCBI Taxonomy" id="160826"/>
    <lineage>
        <taxon>Bacteria</taxon>
        <taxon>Bacillati</taxon>
        <taxon>Actinomycetota</taxon>
        <taxon>Actinomycetes</taxon>
        <taxon>Propionibacteriales</taxon>
        <taxon>Nocardioidaceae</taxon>
        <taxon>Nocardioides</taxon>
    </lineage>
</organism>
<dbReference type="EMBL" id="CP075371">
    <property type="protein sequence ID" value="QVT78794.1"/>
    <property type="molecule type" value="Genomic_DNA"/>
</dbReference>
<keyword evidence="3" id="KW-0378">Hydrolase</keyword>
<protein>
    <submittedName>
        <fullName evidence="3">Glycyl-glycine endopeptidase ALE-1</fullName>
        <ecNumber evidence="3">3.4.24.75</ecNumber>
    </submittedName>
</protein>